<feature type="transmembrane region" description="Helical" evidence="1">
    <location>
        <begin position="74"/>
        <end position="95"/>
    </location>
</feature>
<evidence type="ECO:0000256" key="1">
    <source>
        <dbReference type="SAM" id="Phobius"/>
    </source>
</evidence>
<keyword evidence="1" id="KW-0472">Membrane</keyword>
<protein>
    <recommendedName>
        <fullName evidence="4">Copper resistance protein</fullName>
    </recommendedName>
</protein>
<name>A0A448SZX3_SERFO</name>
<dbReference type="AlphaFoldDB" id="A0A448SZX3"/>
<organism evidence="2 3">
    <name type="scientific">Serratia fonticola</name>
    <dbReference type="NCBI Taxonomy" id="47917"/>
    <lineage>
        <taxon>Bacteria</taxon>
        <taxon>Pseudomonadati</taxon>
        <taxon>Pseudomonadota</taxon>
        <taxon>Gammaproteobacteria</taxon>
        <taxon>Enterobacterales</taxon>
        <taxon>Yersiniaceae</taxon>
        <taxon>Serratia</taxon>
    </lineage>
</organism>
<evidence type="ECO:0000313" key="2">
    <source>
        <dbReference type="EMBL" id="VEI73300.1"/>
    </source>
</evidence>
<keyword evidence="1" id="KW-0812">Transmembrane</keyword>
<evidence type="ECO:0000313" key="3">
    <source>
        <dbReference type="Proteomes" id="UP000270487"/>
    </source>
</evidence>
<dbReference type="Proteomes" id="UP000270487">
    <property type="component" value="Chromosome"/>
</dbReference>
<accession>A0A448SZX3</accession>
<dbReference type="EMBL" id="LR134492">
    <property type="protein sequence ID" value="VEI73300.1"/>
    <property type="molecule type" value="Genomic_DNA"/>
</dbReference>
<gene>
    <name evidence="2" type="ORF">NCTC13193_04085</name>
</gene>
<proteinExistence type="predicted"/>
<evidence type="ECO:0008006" key="4">
    <source>
        <dbReference type="Google" id="ProtNLM"/>
    </source>
</evidence>
<sequence>MINRQRIAKWFLTLACLVVLTCLTQRMAGLHTLQLALGLPTVSVSQSSASGDEEAATTTPCELSAKSLLASPPVMFENVLFGLGMLLVLLAPIIAPRLPYPPVRVISPPPSGCICDYACSVNELIPRQTE</sequence>
<reference evidence="2 3" key="1">
    <citation type="submission" date="2018-12" db="EMBL/GenBank/DDBJ databases">
        <authorList>
            <consortium name="Pathogen Informatics"/>
        </authorList>
    </citation>
    <scope>NUCLEOTIDE SEQUENCE [LARGE SCALE GENOMIC DNA]</scope>
    <source>
        <strain evidence="2 3">NCTC13193</strain>
    </source>
</reference>
<keyword evidence="1" id="KW-1133">Transmembrane helix</keyword>